<dbReference type="EMBL" id="QNRQ01000001">
    <property type="protein sequence ID" value="RBP43159.1"/>
    <property type="molecule type" value="Genomic_DNA"/>
</dbReference>
<evidence type="ECO:0000313" key="1">
    <source>
        <dbReference type="EMBL" id="RBP43159.1"/>
    </source>
</evidence>
<keyword evidence="2" id="KW-1185">Reference proteome</keyword>
<protein>
    <submittedName>
        <fullName evidence="1">Uncharacterized protein</fullName>
    </submittedName>
</protein>
<reference evidence="1 2" key="1">
    <citation type="submission" date="2018-06" db="EMBL/GenBank/DDBJ databases">
        <title>Genomic Encyclopedia of Type Strains, Phase IV (KMG-IV): sequencing the most valuable type-strain genomes for metagenomic binning, comparative biology and taxonomic classification.</title>
        <authorList>
            <person name="Goeker M."/>
        </authorList>
    </citation>
    <scope>NUCLEOTIDE SEQUENCE [LARGE SCALE GENOMIC DNA]</scope>
    <source>
        <strain evidence="1 2">DSM 25520</strain>
    </source>
</reference>
<evidence type="ECO:0000313" key="2">
    <source>
        <dbReference type="Proteomes" id="UP000253628"/>
    </source>
</evidence>
<organism evidence="1 2">
    <name type="scientific">Eoetvoesiella caeni</name>
    <dbReference type="NCBI Taxonomy" id="645616"/>
    <lineage>
        <taxon>Bacteria</taxon>
        <taxon>Pseudomonadati</taxon>
        <taxon>Pseudomonadota</taxon>
        <taxon>Betaproteobacteria</taxon>
        <taxon>Burkholderiales</taxon>
        <taxon>Alcaligenaceae</taxon>
        <taxon>Eoetvoesiella</taxon>
    </lineage>
</organism>
<accession>A0A366HJM9</accession>
<comment type="caution">
    <text evidence="1">The sequence shown here is derived from an EMBL/GenBank/DDBJ whole genome shotgun (WGS) entry which is preliminary data.</text>
</comment>
<proteinExistence type="predicted"/>
<dbReference type="Proteomes" id="UP000253628">
    <property type="component" value="Unassembled WGS sequence"/>
</dbReference>
<dbReference type="AlphaFoldDB" id="A0A366HJM9"/>
<sequence length="121" mass="13579">MYKTRIAIFQQRDRQIIVIPLDCSFEDRPLSQRCEALANIQKAALKAGLDAPAAAVWRVGNKLRFMAPTEWHPFLKTLTWNTIIANLSGALNCHDVSRQPYVIGLNLASSEQRAGAPKHRP</sequence>
<gene>
    <name evidence="1" type="ORF">DFR37_101286</name>
</gene>
<name>A0A366HJM9_9BURK</name>